<evidence type="ECO:0000313" key="11">
    <source>
        <dbReference type="Proteomes" id="UP001141434"/>
    </source>
</evidence>
<sequence length="410" mass="44735">MTTKAGSGDTRFTVFIRLPFPRGDFVDPPPVEWNASKDQALWDILSRPSKGDDINWKSLADSFDVTLQFLLQQAAWLYDRQLSQVRAQMRKVGTTQSNSPSLAPGSVSGSTALGGQAKGAPATGPRAPTRQISQQKDIPRAGTRRTSSTSTTTVNQFRASRDTSRTDTPTADNRERLESFGRHPSVPRREQAPAASLLRSPPLEEEDLSSSSPEESDSEGEELNRRAPRFKRFGKFSTQRPGLRDDDDDDDDTPAFLPLSRELEQPPRDRSGQELSATLRLNEERSNTRRRPAERSGPRMPVAPESSASSASSSAPINLAPGEGKRMNQVPGALHPQQTGEVPRLSPRKSASGREASDGTPSMGSSFSDLDDASVTQSALEEALMSNMQHGGMASRMSTISQALRSRYLQ</sequence>
<protein>
    <recommendedName>
        <fullName evidence="3">Autophagy-related protein 29</fullName>
    </recommendedName>
</protein>
<keyword evidence="4" id="KW-0813">Transport</keyword>
<feature type="compositionally biased region" description="Basic and acidic residues" evidence="8">
    <location>
        <begin position="261"/>
        <end position="272"/>
    </location>
</feature>
<evidence type="ECO:0000256" key="1">
    <source>
        <dbReference type="ARBA" id="ARBA00004329"/>
    </source>
</evidence>
<evidence type="ECO:0000256" key="4">
    <source>
        <dbReference type="ARBA" id="ARBA00022448"/>
    </source>
</evidence>
<comment type="function">
    <text evidence="7">Plays a role in autophagy. Functions at the preautophagosomal structure (PAS) in order to form normal autophagosomes under starvation conditions. Also plays a role in mitophagy and regulation of filamentous growth.</text>
</comment>
<feature type="region of interest" description="Disordered" evidence="8">
    <location>
        <begin position="91"/>
        <end position="381"/>
    </location>
</feature>
<dbReference type="EMBL" id="JAPMSZ010000001">
    <property type="protein sequence ID" value="KAJ5114822.1"/>
    <property type="molecule type" value="Genomic_DNA"/>
</dbReference>
<dbReference type="Pfam" id="PF18388">
    <property type="entry name" value="ATG29_N"/>
    <property type="match status" value="1"/>
</dbReference>
<dbReference type="GeneID" id="81390333"/>
<evidence type="ECO:0000256" key="2">
    <source>
        <dbReference type="ARBA" id="ARBA00010082"/>
    </source>
</evidence>
<dbReference type="GO" id="GO:0000407">
    <property type="term" value="C:phagophore assembly site"/>
    <property type="evidence" value="ECO:0007669"/>
    <property type="project" value="UniProtKB-SubCell"/>
</dbReference>
<dbReference type="FunFam" id="1.10.10.2570:FF:000001">
    <property type="entry name" value="Autophagy-related protein 29"/>
    <property type="match status" value="1"/>
</dbReference>
<keyword evidence="5" id="KW-0653">Protein transport</keyword>
<evidence type="ECO:0000256" key="6">
    <source>
        <dbReference type="ARBA" id="ARBA00023006"/>
    </source>
</evidence>
<gene>
    <name evidence="10" type="ORF">NUU61_000581</name>
</gene>
<dbReference type="GO" id="GO:0015031">
    <property type="term" value="P:protein transport"/>
    <property type="evidence" value="ECO:0007669"/>
    <property type="project" value="UniProtKB-KW"/>
</dbReference>
<dbReference type="RefSeq" id="XP_056516015.1">
    <property type="nucleotide sequence ID" value="XM_056651165.1"/>
</dbReference>
<evidence type="ECO:0000256" key="5">
    <source>
        <dbReference type="ARBA" id="ARBA00022927"/>
    </source>
</evidence>
<proteinExistence type="inferred from homology"/>
<dbReference type="Gene3D" id="1.10.10.2570">
    <property type="match status" value="1"/>
</dbReference>
<feature type="compositionally biased region" description="Polar residues" evidence="8">
    <location>
        <begin position="93"/>
        <end position="113"/>
    </location>
</feature>
<dbReference type="GO" id="GO:0000045">
    <property type="term" value="P:autophagosome assembly"/>
    <property type="evidence" value="ECO:0007669"/>
    <property type="project" value="InterPro"/>
</dbReference>
<evidence type="ECO:0000256" key="7">
    <source>
        <dbReference type="ARBA" id="ARBA00060351"/>
    </source>
</evidence>
<evidence type="ECO:0000256" key="3">
    <source>
        <dbReference type="ARBA" id="ARBA00013784"/>
    </source>
</evidence>
<dbReference type="PANTHER" id="PTHR40012">
    <property type="entry name" value="AUTOPHAGY-RELATED PROTEIN 29"/>
    <property type="match status" value="1"/>
</dbReference>
<dbReference type="Proteomes" id="UP001141434">
    <property type="component" value="Unassembled WGS sequence"/>
</dbReference>
<feature type="compositionally biased region" description="Basic and acidic residues" evidence="8">
    <location>
        <begin position="281"/>
        <end position="297"/>
    </location>
</feature>
<reference evidence="10" key="1">
    <citation type="submission" date="2022-11" db="EMBL/GenBank/DDBJ databases">
        <authorList>
            <person name="Petersen C."/>
        </authorList>
    </citation>
    <scope>NUCLEOTIDE SEQUENCE</scope>
    <source>
        <strain evidence="10">IBT 34128</strain>
    </source>
</reference>
<comment type="subcellular location">
    <subcellularLocation>
        <location evidence="1">Preautophagosomal structure</location>
    </subcellularLocation>
</comment>
<dbReference type="PANTHER" id="PTHR40012:SF1">
    <property type="entry name" value="AUTOPHAGY-RELATED PROTEIN 29"/>
    <property type="match status" value="1"/>
</dbReference>
<keyword evidence="6" id="KW-0072">Autophagy</keyword>
<accession>A0A9W9GA79</accession>
<keyword evidence="11" id="KW-1185">Reference proteome</keyword>
<evidence type="ECO:0000256" key="8">
    <source>
        <dbReference type="SAM" id="MobiDB-lite"/>
    </source>
</evidence>
<feature type="compositionally biased region" description="Basic and acidic residues" evidence="8">
    <location>
        <begin position="172"/>
        <end position="191"/>
    </location>
</feature>
<feature type="compositionally biased region" description="Polar residues" evidence="8">
    <location>
        <begin position="359"/>
        <end position="379"/>
    </location>
</feature>
<organism evidence="10 11">
    <name type="scientific">Penicillium alfredii</name>
    <dbReference type="NCBI Taxonomy" id="1506179"/>
    <lineage>
        <taxon>Eukaryota</taxon>
        <taxon>Fungi</taxon>
        <taxon>Dikarya</taxon>
        <taxon>Ascomycota</taxon>
        <taxon>Pezizomycotina</taxon>
        <taxon>Eurotiomycetes</taxon>
        <taxon>Eurotiomycetidae</taxon>
        <taxon>Eurotiales</taxon>
        <taxon>Aspergillaceae</taxon>
        <taxon>Penicillium</taxon>
    </lineage>
</organism>
<feature type="compositionally biased region" description="Low complexity" evidence="8">
    <location>
        <begin position="144"/>
        <end position="153"/>
    </location>
</feature>
<reference evidence="10" key="2">
    <citation type="journal article" date="2023" name="IMA Fungus">
        <title>Comparative genomic study of the Penicillium genus elucidates a diverse pangenome and 15 lateral gene transfer events.</title>
        <authorList>
            <person name="Petersen C."/>
            <person name="Sorensen T."/>
            <person name="Nielsen M.R."/>
            <person name="Sondergaard T.E."/>
            <person name="Sorensen J.L."/>
            <person name="Fitzpatrick D.A."/>
            <person name="Frisvad J.C."/>
            <person name="Nielsen K.L."/>
        </authorList>
    </citation>
    <scope>NUCLEOTIDE SEQUENCE</scope>
    <source>
        <strain evidence="10">IBT 34128</strain>
    </source>
</reference>
<feature type="domain" description="Atg29 N-terminal" evidence="9">
    <location>
        <begin position="12"/>
        <end position="65"/>
    </location>
</feature>
<name>A0A9W9GA79_9EURO</name>
<dbReference type="InterPro" id="IPR039362">
    <property type="entry name" value="ATG29_sf"/>
</dbReference>
<dbReference type="InterPro" id="IPR039113">
    <property type="entry name" value="ATG29"/>
</dbReference>
<dbReference type="AlphaFoldDB" id="A0A9W9GA79"/>
<dbReference type="OrthoDB" id="21072at2759"/>
<comment type="similarity">
    <text evidence="2">Belongs to the ATG29 family.</text>
</comment>
<evidence type="ECO:0000259" key="9">
    <source>
        <dbReference type="Pfam" id="PF18388"/>
    </source>
</evidence>
<dbReference type="InterPro" id="IPR040666">
    <property type="entry name" value="Atg29_N"/>
</dbReference>
<feature type="compositionally biased region" description="Acidic residues" evidence="8">
    <location>
        <begin position="203"/>
        <end position="221"/>
    </location>
</feature>
<feature type="compositionally biased region" description="Low complexity" evidence="8">
    <location>
        <begin position="306"/>
        <end position="315"/>
    </location>
</feature>
<comment type="caution">
    <text evidence="10">The sequence shown here is derived from an EMBL/GenBank/DDBJ whole genome shotgun (WGS) entry which is preliminary data.</text>
</comment>
<evidence type="ECO:0000313" key="10">
    <source>
        <dbReference type="EMBL" id="KAJ5114822.1"/>
    </source>
</evidence>